<dbReference type="EMBL" id="VIIS01002159">
    <property type="protein sequence ID" value="KAF0287892.1"/>
    <property type="molecule type" value="Genomic_DNA"/>
</dbReference>
<dbReference type="PANTHER" id="PTHR11937">
    <property type="entry name" value="ACTIN"/>
    <property type="match status" value="1"/>
</dbReference>
<dbReference type="SUPFAM" id="SSF53067">
    <property type="entry name" value="Actin-like ATPase domain"/>
    <property type="match status" value="2"/>
</dbReference>
<evidence type="ECO:0000256" key="5">
    <source>
        <dbReference type="ARBA" id="ARBA00022801"/>
    </source>
</evidence>
<comment type="caution">
    <text evidence="10">The sequence shown here is derived from an EMBL/GenBank/DDBJ whole genome shotgun (WGS) entry which is preliminary data.</text>
</comment>
<name>A0A6A4VC28_AMPAM</name>
<keyword evidence="3" id="KW-0963">Cytoplasm</keyword>
<dbReference type="InterPro" id="IPR004000">
    <property type="entry name" value="Actin"/>
</dbReference>
<evidence type="ECO:0000256" key="6">
    <source>
        <dbReference type="ARBA" id="ARBA00022840"/>
    </source>
</evidence>
<evidence type="ECO:0000256" key="9">
    <source>
        <dbReference type="RuleBase" id="RU000487"/>
    </source>
</evidence>
<evidence type="ECO:0000256" key="3">
    <source>
        <dbReference type="ARBA" id="ARBA00022490"/>
    </source>
</evidence>
<keyword evidence="5" id="KW-0378">Hydrolase</keyword>
<dbReference type="InterPro" id="IPR043129">
    <property type="entry name" value="ATPase_NBD"/>
</dbReference>
<dbReference type="PROSITE" id="PS01132">
    <property type="entry name" value="ACTINS_ACT_LIKE"/>
    <property type="match status" value="1"/>
</dbReference>
<sequence length="351" mass="39237">MAGDDTPSAVFSSIVGRPKHKTMMMVGAGQKDSYVGEQAQAKRGVLKLKYPIEHGIIKDWADMEMIWDHMINQDLKIPPEEHPFLLTEAPLNPLKNKEKMMQIFFEKFNVPAFYVAVQAVLSLYASGRTTGVVIDTGDGVSHTVPIYEGFGMPHGILRLNLAGRDITDYFCRLMTEQGTSLTTTAEKEIARDIKEKLCYIAVDFDAEMSNKDSVDYEMPDGNIVTVANQRFRAPEALFQPSLTGMESDGIAHLTYNSIMKTDIDVRKDLYENIVLSGGSSMFNGLDERLQKDVQAMAPSTMKVKVMADASRKFFVWIGGSVLASLSTFQQMWVSRAEYDDVGVDIVHRKCF</sequence>
<proteinExistence type="inferred from homology"/>
<dbReference type="Pfam" id="PF00022">
    <property type="entry name" value="Actin"/>
    <property type="match status" value="1"/>
</dbReference>
<comment type="similarity">
    <text evidence="2 9">Belongs to the actin family.</text>
</comment>
<comment type="subcellular location">
    <subcellularLocation>
        <location evidence="1">Cytoplasm</location>
        <location evidence="1">Cytoskeleton</location>
    </subcellularLocation>
</comment>
<protein>
    <submittedName>
        <fullName evidence="10">Actin-5</fullName>
    </submittedName>
</protein>
<dbReference type="SMART" id="SM00268">
    <property type="entry name" value="ACTIN"/>
    <property type="match status" value="1"/>
</dbReference>
<dbReference type="InterPro" id="IPR020902">
    <property type="entry name" value="Actin/actin-like_CS"/>
</dbReference>
<dbReference type="PRINTS" id="PR00190">
    <property type="entry name" value="ACTIN"/>
</dbReference>
<evidence type="ECO:0000256" key="7">
    <source>
        <dbReference type="ARBA" id="ARBA00023212"/>
    </source>
</evidence>
<gene>
    <name evidence="10" type="primary">ACT5</name>
    <name evidence="10" type="ORF">FJT64_013727</name>
</gene>
<keyword evidence="11" id="KW-1185">Reference proteome</keyword>
<evidence type="ECO:0000313" key="11">
    <source>
        <dbReference type="Proteomes" id="UP000440578"/>
    </source>
</evidence>
<dbReference type="FunFam" id="3.30.420.40:FF:000148">
    <property type="entry name" value="Actin, alpha skeletal muscle"/>
    <property type="match status" value="1"/>
</dbReference>
<evidence type="ECO:0000256" key="4">
    <source>
        <dbReference type="ARBA" id="ARBA00022741"/>
    </source>
</evidence>
<dbReference type="Proteomes" id="UP000440578">
    <property type="component" value="Unassembled WGS sequence"/>
</dbReference>
<dbReference type="AlphaFoldDB" id="A0A6A4VC28"/>
<dbReference type="Gene3D" id="3.30.420.40">
    <property type="match status" value="2"/>
</dbReference>
<dbReference type="InterPro" id="IPR004001">
    <property type="entry name" value="Actin_CS"/>
</dbReference>
<reference evidence="10 11" key="1">
    <citation type="submission" date="2019-07" db="EMBL/GenBank/DDBJ databases">
        <title>Draft genome assembly of a fouling barnacle, Amphibalanus amphitrite (Darwin, 1854): The first reference genome for Thecostraca.</title>
        <authorList>
            <person name="Kim W."/>
        </authorList>
    </citation>
    <scope>NUCLEOTIDE SEQUENCE [LARGE SCALE GENOMIC DNA]</scope>
    <source>
        <strain evidence="10">SNU_AA5</strain>
        <tissue evidence="10">Soma without cirri and trophi</tissue>
    </source>
</reference>
<organism evidence="10 11">
    <name type="scientific">Amphibalanus amphitrite</name>
    <name type="common">Striped barnacle</name>
    <name type="synonym">Balanus amphitrite</name>
    <dbReference type="NCBI Taxonomy" id="1232801"/>
    <lineage>
        <taxon>Eukaryota</taxon>
        <taxon>Metazoa</taxon>
        <taxon>Ecdysozoa</taxon>
        <taxon>Arthropoda</taxon>
        <taxon>Crustacea</taxon>
        <taxon>Multicrustacea</taxon>
        <taxon>Cirripedia</taxon>
        <taxon>Thoracica</taxon>
        <taxon>Thoracicalcarea</taxon>
        <taxon>Balanomorpha</taxon>
        <taxon>Balanoidea</taxon>
        <taxon>Balanidae</taxon>
        <taxon>Amphibalaninae</taxon>
        <taxon>Amphibalanus</taxon>
    </lineage>
</organism>
<dbReference type="Gene3D" id="3.90.640.10">
    <property type="entry name" value="Actin, Chain A, domain 4"/>
    <property type="match status" value="1"/>
</dbReference>
<dbReference type="GO" id="GO:0016787">
    <property type="term" value="F:hydrolase activity"/>
    <property type="evidence" value="ECO:0007669"/>
    <property type="project" value="UniProtKB-KW"/>
</dbReference>
<dbReference type="GO" id="GO:0005524">
    <property type="term" value="F:ATP binding"/>
    <property type="evidence" value="ECO:0007669"/>
    <property type="project" value="UniProtKB-KW"/>
</dbReference>
<evidence type="ECO:0000256" key="2">
    <source>
        <dbReference type="ARBA" id="ARBA00006752"/>
    </source>
</evidence>
<dbReference type="OrthoDB" id="6383218at2759"/>
<evidence type="ECO:0000256" key="8">
    <source>
        <dbReference type="ARBA" id="ARBA00049360"/>
    </source>
</evidence>
<dbReference type="GO" id="GO:0005856">
    <property type="term" value="C:cytoskeleton"/>
    <property type="evidence" value="ECO:0007669"/>
    <property type="project" value="UniProtKB-SubCell"/>
</dbReference>
<dbReference type="FunFam" id="3.30.420.40:FF:000058">
    <property type="entry name" value="Putative actin-related protein 5"/>
    <property type="match status" value="1"/>
</dbReference>
<dbReference type="FunFam" id="3.30.420.40:FF:000218">
    <property type="entry name" value="actin, alpha sarcomeric/skeletal-like"/>
    <property type="match status" value="1"/>
</dbReference>
<comment type="catalytic activity">
    <reaction evidence="8">
        <text>ATP + H2O = ADP + phosphate + H(+)</text>
        <dbReference type="Rhea" id="RHEA:13065"/>
        <dbReference type="ChEBI" id="CHEBI:15377"/>
        <dbReference type="ChEBI" id="CHEBI:15378"/>
        <dbReference type="ChEBI" id="CHEBI:30616"/>
        <dbReference type="ChEBI" id="CHEBI:43474"/>
        <dbReference type="ChEBI" id="CHEBI:456216"/>
    </reaction>
</comment>
<keyword evidence="4" id="KW-0547">Nucleotide-binding</keyword>
<accession>A0A6A4VC28</accession>
<evidence type="ECO:0000256" key="1">
    <source>
        <dbReference type="ARBA" id="ARBA00004245"/>
    </source>
</evidence>
<dbReference type="FunFam" id="3.90.640.10:FF:000047">
    <property type="entry name" value="Actin, alpha skeletal muscle"/>
    <property type="match status" value="1"/>
</dbReference>
<evidence type="ECO:0000313" key="10">
    <source>
        <dbReference type="EMBL" id="KAF0287892.1"/>
    </source>
</evidence>
<keyword evidence="6" id="KW-0067">ATP-binding</keyword>
<dbReference type="PROSITE" id="PS00432">
    <property type="entry name" value="ACTINS_2"/>
    <property type="match status" value="1"/>
</dbReference>
<keyword evidence="7" id="KW-0206">Cytoskeleton</keyword>